<organism evidence="16 17">
    <name type="scientific">Eublepharis macularius</name>
    <name type="common">Leopard gecko</name>
    <name type="synonym">Cyrtodactylus macularius</name>
    <dbReference type="NCBI Taxonomy" id="481883"/>
    <lineage>
        <taxon>Eukaryota</taxon>
        <taxon>Metazoa</taxon>
        <taxon>Chordata</taxon>
        <taxon>Craniata</taxon>
        <taxon>Vertebrata</taxon>
        <taxon>Euteleostomi</taxon>
        <taxon>Lepidosauria</taxon>
        <taxon>Squamata</taxon>
        <taxon>Bifurcata</taxon>
        <taxon>Gekkota</taxon>
        <taxon>Eublepharidae</taxon>
        <taxon>Eublepharinae</taxon>
        <taxon>Eublepharis</taxon>
    </lineage>
</organism>
<dbReference type="PIRSF" id="PIRSF000047">
    <property type="entry name" value="Cytochrome_CYPVIIA1"/>
    <property type="match status" value="1"/>
</dbReference>
<gene>
    <name evidence="17" type="primary">LOC129337928</name>
</gene>
<comment type="similarity">
    <text evidence="3">Belongs to the cytochrome P450 family.</text>
</comment>
<dbReference type="PANTHER" id="PTHR24306">
    <property type="match status" value="1"/>
</dbReference>
<dbReference type="AlphaFoldDB" id="A0AA97K3J1"/>
<dbReference type="InterPro" id="IPR036396">
    <property type="entry name" value="Cyt_P450_sf"/>
</dbReference>
<dbReference type="RefSeq" id="XP_054847916.1">
    <property type="nucleotide sequence ID" value="XM_054991941.1"/>
</dbReference>
<keyword evidence="11" id="KW-0443">Lipid metabolism</keyword>
<feature type="transmembrane region" description="Helical" evidence="15">
    <location>
        <begin position="6"/>
        <end position="25"/>
    </location>
</feature>
<evidence type="ECO:0000256" key="15">
    <source>
        <dbReference type="SAM" id="Phobius"/>
    </source>
</evidence>
<keyword evidence="5 13" id="KW-0349">Heme</keyword>
<evidence type="ECO:0000256" key="6">
    <source>
        <dbReference type="ARBA" id="ARBA00022692"/>
    </source>
</evidence>
<keyword evidence="6 15" id="KW-0812">Transmembrane</keyword>
<dbReference type="GO" id="GO:0005789">
    <property type="term" value="C:endoplasmic reticulum membrane"/>
    <property type="evidence" value="ECO:0007669"/>
    <property type="project" value="UniProtKB-SubCell"/>
</dbReference>
<dbReference type="InterPro" id="IPR001128">
    <property type="entry name" value="Cyt_P450"/>
</dbReference>
<reference evidence="17" key="1">
    <citation type="submission" date="2025-08" db="UniProtKB">
        <authorList>
            <consortium name="RefSeq"/>
        </authorList>
    </citation>
    <scope>IDENTIFICATION</scope>
    <source>
        <tissue evidence="17">Blood</tissue>
    </source>
</reference>
<accession>A0AA97K3J1</accession>
<evidence type="ECO:0000256" key="1">
    <source>
        <dbReference type="ARBA" id="ARBA00001971"/>
    </source>
</evidence>
<name>A0AA97K3J1_EUBMA</name>
<keyword evidence="10 13" id="KW-0408">Iron</keyword>
<dbReference type="Pfam" id="PF00067">
    <property type="entry name" value="p450"/>
    <property type="match status" value="1"/>
</dbReference>
<evidence type="ECO:0000256" key="13">
    <source>
        <dbReference type="PIRSR" id="PIRSR000047-1"/>
    </source>
</evidence>
<dbReference type="SUPFAM" id="SSF48264">
    <property type="entry name" value="Cytochrome P450"/>
    <property type="match status" value="1"/>
</dbReference>
<evidence type="ECO:0000256" key="2">
    <source>
        <dbReference type="ARBA" id="ARBA00004389"/>
    </source>
</evidence>
<dbReference type="Proteomes" id="UP001190640">
    <property type="component" value="Chromosome 11"/>
</dbReference>
<dbReference type="GO" id="GO:0005506">
    <property type="term" value="F:iron ion binding"/>
    <property type="evidence" value="ECO:0007669"/>
    <property type="project" value="InterPro"/>
</dbReference>
<dbReference type="GO" id="GO:0008397">
    <property type="term" value="F:sterol 12-alpha-hydroxylase activity"/>
    <property type="evidence" value="ECO:0007669"/>
    <property type="project" value="TreeGrafter"/>
</dbReference>
<evidence type="ECO:0000313" key="17">
    <source>
        <dbReference type="RefSeq" id="XP_054847916.1"/>
    </source>
</evidence>
<dbReference type="GO" id="GO:0006629">
    <property type="term" value="P:lipid metabolic process"/>
    <property type="evidence" value="ECO:0007669"/>
    <property type="project" value="UniProtKB-KW"/>
</dbReference>
<keyword evidence="12 15" id="KW-0472">Membrane</keyword>
<evidence type="ECO:0000256" key="12">
    <source>
        <dbReference type="ARBA" id="ARBA00023136"/>
    </source>
</evidence>
<sequence>MAAWETVLFSLLLFLFSGLYLMGAFRRRRAKEPPLDKGFIPWLGYALDFKQDGLGVLQRMRKKHGDIFTLLIGGHFITFVLEPHSYGAIVKESKSKLDFDMFGSEFVSALFRFHPAGEDHKLIQASSVKYLMGDGLAVMNQAMVENLQTVMFHKMGSKDGNSSWQEDGVYHYSCNTIFKSSFLSFFGHESNDHAEKKAKLTDHEISQFEMLFEKFQKFDHLVPSLVYNTLAPGKRKEAQQLYHLFWDILSVNKIHKRYNVSNWVSEQERTLAEKGMPENIRTRFLFLLLWTVQTNTGPASFWVLVHLLKCPEAMEAARKEVNGLLKENGPQVKLGDPLMDLTRKMLTKSPVLESVIEETLRLKVQSILMRAVVKDMDLKMDNGRKYALRKGDRIALSPYVAMHIDPEVYPEPLTFQYDRFLNFDGSVKSFYKNGKKLKYHNMPFGMGPSKCPGRFLAVTEIKTFVFLMLAYFDIELVNGEEEIPPADKSQFGFGTILPVRDIQFRYRLRCQLGTK</sequence>
<keyword evidence="8" id="KW-0256">Endoplasmic reticulum</keyword>
<comment type="subcellular location">
    <subcellularLocation>
        <location evidence="2">Endoplasmic reticulum membrane</location>
        <topology evidence="2">Single-pass membrane protein</topology>
    </subcellularLocation>
</comment>
<feature type="binding site" evidence="14">
    <location>
        <position position="393"/>
    </location>
    <ligand>
        <name>substrate</name>
    </ligand>
</feature>
<evidence type="ECO:0000313" key="16">
    <source>
        <dbReference type="Proteomes" id="UP001190640"/>
    </source>
</evidence>
<comment type="cofactor">
    <cofactor evidence="1 13">
        <name>heme</name>
        <dbReference type="ChEBI" id="CHEBI:30413"/>
    </cofactor>
</comment>
<dbReference type="Gene3D" id="1.10.630.10">
    <property type="entry name" value="Cytochrome P450"/>
    <property type="match status" value="1"/>
</dbReference>
<evidence type="ECO:0000256" key="4">
    <source>
        <dbReference type="ARBA" id="ARBA00022516"/>
    </source>
</evidence>
<evidence type="ECO:0000256" key="3">
    <source>
        <dbReference type="ARBA" id="ARBA00010617"/>
    </source>
</evidence>
<dbReference type="GO" id="GO:0020037">
    <property type="term" value="F:heme binding"/>
    <property type="evidence" value="ECO:0007669"/>
    <property type="project" value="InterPro"/>
</dbReference>
<keyword evidence="9 15" id="KW-1133">Transmembrane helix</keyword>
<evidence type="ECO:0000256" key="14">
    <source>
        <dbReference type="PIRSR" id="PIRSR000047-2"/>
    </source>
</evidence>
<keyword evidence="4" id="KW-0444">Lipid biosynthesis</keyword>
<evidence type="ECO:0000256" key="11">
    <source>
        <dbReference type="ARBA" id="ARBA00023098"/>
    </source>
</evidence>
<evidence type="ECO:0000256" key="7">
    <source>
        <dbReference type="ARBA" id="ARBA00022723"/>
    </source>
</evidence>
<dbReference type="PANTHER" id="PTHR24306:SF0">
    <property type="entry name" value="7-ALPHA-HYDROXYCHOLEST-4-EN-3-ONE 12-ALPHA-HYDROXYLASE"/>
    <property type="match status" value="1"/>
</dbReference>
<evidence type="ECO:0000256" key="5">
    <source>
        <dbReference type="ARBA" id="ARBA00022617"/>
    </source>
</evidence>
<proteinExistence type="inferred from homology"/>
<feature type="binding site" description="axial binding residue" evidence="13">
    <location>
        <position position="451"/>
    </location>
    <ligand>
        <name>heme</name>
        <dbReference type="ChEBI" id="CHEBI:30413"/>
    </ligand>
    <ligandPart>
        <name>Fe</name>
        <dbReference type="ChEBI" id="CHEBI:18248"/>
    </ligandPart>
</feature>
<dbReference type="FunFam" id="1.10.630.10:FF:000025">
    <property type="entry name" value="Prostaglandin I2 (prostacyclin) synthase"/>
    <property type="match status" value="1"/>
</dbReference>
<keyword evidence="16" id="KW-1185">Reference proteome</keyword>
<dbReference type="PRINTS" id="PR00465">
    <property type="entry name" value="EP450IV"/>
</dbReference>
<dbReference type="InterPro" id="IPR002403">
    <property type="entry name" value="Cyt_P450_E_grp-IV"/>
</dbReference>
<dbReference type="KEGG" id="emc:129337928"/>
<keyword evidence="7 13" id="KW-0479">Metal-binding</keyword>
<dbReference type="PRINTS" id="PR00385">
    <property type="entry name" value="P450"/>
</dbReference>
<evidence type="ECO:0000256" key="8">
    <source>
        <dbReference type="ARBA" id="ARBA00022824"/>
    </source>
</evidence>
<evidence type="ECO:0000256" key="9">
    <source>
        <dbReference type="ARBA" id="ARBA00022989"/>
    </source>
</evidence>
<dbReference type="InterPro" id="IPR024204">
    <property type="entry name" value="Cyt_P450_CYP7A1-type"/>
</dbReference>
<feature type="binding site" evidence="14">
    <location>
        <position position="295"/>
    </location>
    <ligand>
        <name>substrate</name>
    </ligand>
</feature>
<evidence type="ECO:0000256" key="10">
    <source>
        <dbReference type="ARBA" id="ARBA00023004"/>
    </source>
</evidence>
<dbReference type="GeneID" id="129337928"/>
<protein>
    <submittedName>
        <fullName evidence="17">5-beta-cholestane-3-alpha,7-alpha-diol 12-alpha-hydroxylase-like</fullName>
    </submittedName>
</protein>